<dbReference type="Pfam" id="PF09681">
    <property type="entry name" value="Phage_rep_org_N"/>
    <property type="match status" value="1"/>
</dbReference>
<feature type="region of interest" description="Disordered" evidence="1">
    <location>
        <begin position="161"/>
        <end position="186"/>
    </location>
</feature>
<dbReference type="InterPro" id="IPR053162">
    <property type="entry name" value="DnaD"/>
</dbReference>
<feature type="compositionally biased region" description="Basic residues" evidence="1">
    <location>
        <begin position="175"/>
        <end position="186"/>
    </location>
</feature>
<dbReference type="Proteomes" id="UP000824633">
    <property type="component" value="Chromosome"/>
</dbReference>
<evidence type="ECO:0000313" key="3">
    <source>
        <dbReference type="EMBL" id="BCZ48998.1"/>
    </source>
</evidence>
<dbReference type="NCBIfam" id="TIGR01714">
    <property type="entry name" value="phage_rep_org_N"/>
    <property type="match status" value="1"/>
</dbReference>
<accession>A0ABN6J6J3</accession>
<dbReference type="EMBL" id="AP024849">
    <property type="protein sequence ID" value="BCZ48998.1"/>
    <property type="molecule type" value="Genomic_DNA"/>
</dbReference>
<reference evidence="4" key="1">
    <citation type="submission" date="2021-07" db="EMBL/GenBank/DDBJ databases">
        <title>Complete genome sequencing of a Clostridium isolate.</title>
        <authorList>
            <person name="Ueki A."/>
            <person name="Tonouchi A."/>
        </authorList>
    </citation>
    <scope>NUCLEOTIDE SEQUENCE [LARGE SCALE GENOMIC DNA]</scope>
    <source>
        <strain evidence="4">C5S11</strain>
    </source>
</reference>
<organism evidence="3 4">
    <name type="scientific">Clostridium gelidum</name>
    <dbReference type="NCBI Taxonomy" id="704125"/>
    <lineage>
        <taxon>Bacteria</taxon>
        <taxon>Bacillati</taxon>
        <taxon>Bacillota</taxon>
        <taxon>Clostridia</taxon>
        <taxon>Eubacteriales</taxon>
        <taxon>Clostridiaceae</taxon>
        <taxon>Clostridium</taxon>
    </lineage>
</organism>
<dbReference type="RefSeq" id="WP_224035215.1">
    <property type="nucleotide sequence ID" value="NZ_AP024849.1"/>
</dbReference>
<evidence type="ECO:0000256" key="1">
    <source>
        <dbReference type="SAM" id="MobiDB-lite"/>
    </source>
</evidence>
<dbReference type="PANTHER" id="PTHR37293">
    <property type="entry name" value="PHAGE REPLICATION PROTEIN-RELATED"/>
    <property type="match status" value="1"/>
</dbReference>
<name>A0ABN6J6J3_9CLOT</name>
<proteinExistence type="predicted"/>
<protein>
    <recommendedName>
        <fullName evidence="2">Phage replisome organiser N-terminal domain-containing protein</fullName>
    </recommendedName>
</protein>
<dbReference type="PANTHER" id="PTHR37293:SF7">
    <property type="entry name" value="HYPOTHETICAL PHAGE PROTEIN"/>
    <property type="match status" value="1"/>
</dbReference>
<dbReference type="InterPro" id="IPR010056">
    <property type="entry name" value="Phage_rep_org__N"/>
</dbReference>
<gene>
    <name evidence="3" type="ORF">psyc5s11_50650</name>
</gene>
<feature type="domain" description="Phage replisome organiser N-terminal" evidence="2">
    <location>
        <begin position="6"/>
        <end position="115"/>
    </location>
</feature>
<sequence length="227" mass="26197">MKERKFVKLKVDMYEDTKFKIIDTMPKRDLINYIWTRLLTLAGKVNLAGELYLSKNIPYTVETLAIEFNRSAIEVELALRTFQDLEMVEFTADNVYKIKNFAKHQNIKVEEKVIENLENEIITTESAHIDIPQIQDISIKAKNQITKEEVMIIKNHDSEKIKAEPSPANISPLLNKKKRNKTSTKNRKGVNDIEMLEEESLITIYDGFNAIPFVEGDKVVASWTCCT</sequence>
<evidence type="ECO:0000259" key="2">
    <source>
        <dbReference type="Pfam" id="PF09681"/>
    </source>
</evidence>
<keyword evidence="4" id="KW-1185">Reference proteome</keyword>
<evidence type="ECO:0000313" key="4">
    <source>
        <dbReference type="Proteomes" id="UP000824633"/>
    </source>
</evidence>